<keyword evidence="2" id="KW-0378">Hydrolase</keyword>
<evidence type="ECO:0000259" key="3">
    <source>
        <dbReference type="PROSITE" id="PS51462"/>
    </source>
</evidence>
<protein>
    <recommendedName>
        <fullName evidence="3">Nudix hydrolase domain-containing protein</fullName>
    </recommendedName>
</protein>
<name>A0A0L6TWB6_9FIRM</name>
<dbReference type="Gene3D" id="3.90.79.10">
    <property type="entry name" value="Nucleoside Triphosphate Pyrophosphohydrolase"/>
    <property type="match status" value="1"/>
</dbReference>
<dbReference type="PANTHER" id="PTHR43046">
    <property type="entry name" value="GDP-MANNOSE MANNOSYL HYDROLASE"/>
    <property type="match status" value="1"/>
</dbReference>
<dbReference type="STRING" id="52689.AKG39_17025"/>
<feature type="domain" description="Nudix hydrolase" evidence="3">
    <location>
        <begin position="14"/>
        <end position="150"/>
    </location>
</feature>
<dbReference type="InterPro" id="IPR015797">
    <property type="entry name" value="NUDIX_hydrolase-like_dom_sf"/>
</dbReference>
<dbReference type="AlphaFoldDB" id="A0A0L6TWB6"/>
<evidence type="ECO:0000313" key="5">
    <source>
        <dbReference type="Proteomes" id="UP000036873"/>
    </source>
</evidence>
<dbReference type="EMBL" id="LGYO01000052">
    <property type="protein sequence ID" value="KNZ40558.1"/>
    <property type="molecule type" value="Genomic_DNA"/>
</dbReference>
<dbReference type="RefSeq" id="WP_050741594.1">
    <property type="nucleotide sequence ID" value="NZ_LGYO01000052.1"/>
</dbReference>
<dbReference type="Pfam" id="PF00293">
    <property type="entry name" value="NUDIX"/>
    <property type="match status" value="1"/>
</dbReference>
<dbReference type="PROSITE" id="PS51462">
    <property type="entry name" value="NUDIX"/>
    <property type="match status" value="1"/>
</dbReference>
<comment type="caution">
    <text evidence="4">The sequence shown here is derived from an EMBL/GenBank/DDBJ whole genome shotgun (WGS) entry which is preliminary data.</text>
</comment>
<reference evidence="5" key="1">
    <citation type="submission" date="2015-07" db="EMBL/GenBank/DDBJ databases">
        <title>Draft genome sequence of Acetobacterium bakii DSM 8293, a potential psychrophilic chemical producer through syngas fermentation.</title>
        <authorList>
            <person name="Song Y."/>
            <person name="Hwang S."/>
            <person name="Cho B.-K."/>
        </authorList>
    </citation>
    <scope>NUCLEOTIDE SEQUENCE [LARGE SCALE GENOMIC DNA]</scope>
    <source>
        <strain evidence="5">DSM 8239</strain>
    </source>
</reference>
<organism evidence="4 5">
    <name type="scientific">Acetobacterium bakii</name>
    <dbReference type="NCBI Taxonomy" id="52689"/>
    <lineage>
        <taxon>Bacteria</taxon>
        <taxon>Bacillati</taxon>
        <taxon>Bacillota</taxon>
        <taxon>Clostridia</taxon>
        <taxon>Eubacteriales</taxon>
        <taxon>Eubacteriaceae</taxon>
        <taxon>Acetobacterium</taxon>
    </lineage>
</organism>
<dbReference type="GO" id="GO:0016787">
    <property type="term" value="F:hydrolase activity"/>
    <property type="evidence" value="ECO:0007669"/>
    <property type="project" value="UniProtKB-KW"/>
</dbReference>
<sequence length="158" mass="18648">MQADWLFRNENYICNFRSVGVLIRNNKILVQRDKDGLEYALPGGHVKIGESSIEAVIREYREETGADIICERLIWVEECFWEWDKRLTNTIAFYYLISLRDKTDIPDNGEFASQKDNCNVVLGWVPLDELKPLTIYPSFLKEKIYDINDYTEHFITKE</sequence>
<keyword evidence="5" id="KW-1185">Reference proteome</keyword>
<accession>A0A0L6TWB6</accession>
<dbReference type="SUPFAM" id="SSF55811">
    <property type="entry name" value="Nudix"/>
    <property type="match status" value="1"/>
</dbReference>
<dbReference type="PANTHER" id="PTHR43046:SF14">
    <property type="entry name" value="MUTT_NUDIX FAMILY PROTEIN"/>
    <property type="match status" value="1"/>
</dbReference>
<proteinExistence type="predicted"/>
<dbReference type="Proteomes" id="UP000036873">
    <property type="component" value="Unassembled WGS sequence"/>
</dbReference>
<gene>
    <name evidence="4" type="ORF">AKG39_17025</name>
</gene>
<dbReference type="CDD" id="cd04688">
    <property type="entry name" value="NUDIX_Hydrolase"/>
    <property type="match status" value="1"/>
</dbReference>
<comment type="cofactor">
    <cofactor evidence="1">
        <name>Mg(2+)</name>
        <dbReference type="ChEBI" id="CHEBI:18420"/>
    </cofactor>
</comment>
<evidence type="ECO:0000256" key="2">
    <source>
        <dbReference type="ARBA" id="ARBA00022801"/>
    </source>
</evidence>
<dbReference type="InterPro" id="IPR000086">
    <property type="entry name" value="NUDIX_hydrolase_dom"/>
</dbReference>
<evidence type="ECO:0000256" key="1">
    <source>
        <dbReference type="ARBA" id="ARBA00001946"/>
    </source>
</evidence>
<dbReference type="OrthoDB" id="9789229at2"/>
<evidence type="ECO:0000313" key="4">
    <source>
        <dbReference type="EMBL" id="KNZ40558.1"/>
    </source>
</evidence>